<dbReference type="Proteomes" id="UP000504617">
    <property type="component" value="Unplaced"/>
</dbReference>
<evidence type="ECO:0000256" key="1">
    <source>
        <dbReference type="SAM" id="MobiDB-lite"/>
    </source>
</evidence>
<accession>A0A6I9YM01</accession>
<gene>
    <name evidence="3" type="primary">LOC106551788</name>
</gene>
<feature type="region of interest" description="Disordered" evidence="1">
    <location>
        <begin position="643"/>
        <end position="669"/>
    </location>
</feature>
<proteinExistence type="predicted"/>
<protein>
    <submittedName>
        <fullName evidence="3">Uncharacterized protein LOC106551788</fullName>
    </submittedName>
</protein>
<evidence type="ECO:0000313" key="3">
    <source>
        <dbReference type="RefSeq" id="XP_013925418.1"/>
    </source>
</evidence>
<sequence>MEKRSDPCIENTRGSLDWLNANFKRFSKLATYQDLTGLNPDFNALDAVAGLSPWQLADYTLGGGVLRDTDKARKVFGALESQDIAEFMDALNAVANQRHLSLLPHLEMRRFILNEVFCHLSGFIHLFTPADYDTWFGQRLHFFLSSLNAQNLGFLPSDLSCDSLAAIVSTLKDHHGNNTFENPEDIYSFIKRVLHFHVQNSDSACAQEISTDEQWLTRFFGPFTIYGSYSDFTALKSNFHGSDSLELFSARALAELSVQSHTVYSTSAMKHVFQTIKKKADANQFLGIYLDEFNSFVMKNHDLLSNINIRDALMMLSAEINFPQVSALSLKDMAGWLERLNILLPGINGTMLELLPLDMSCPYFQAVVKALDSVYSTLSSRKRQDVYGFQKTYLTAQFAVSGSACDGGTIDIKDLLLKNFGKFCSMAKLSELQAFYPELNGVEKPVYISPKQTADFTNIAQMLQNVTLARHAIGMIKNFSNYYSLREYLSRLQRGPCQGTIDTAGPCRQSSPAFTVEIQQEILENALFFLKKEGSSMNSSQWKEAYFLLFSNILPHPRTVHFSQLAPKLSCHLHTTLKAITALHSSLIKQQEELVKARHLCYSGRHHPNIKATIHIPARVTKYNYQDETHSKHRIGITFPHQTSKSHVLRDTTKQNQESSPGNKLRSREMDTTGHTTIHNLRNNTSGFFENMANKQIPIPGGATKSILQSIRSPRFTSPQSARMNTLRDATNDVTKSISANFYGTDTTHIPGYTTENILMDSRTHSLGITVENDSSNAKGSIYEVAITHNPADVTVNQHTIHILESKNENVSHSVVKYILKSSIPTSINGAMGLPGIISDYTSRSTPTGGVTNNITSTFTRNILGNTAGKILERITAHFPSVRSSNIPGDAMSKYFEDTTIHIHGDAATSIPTHNITHNLRGTTGNNIPRGTTTNILGNVINNVPEDTSVRSRNGVTSKFSSSTTFQMVRGATVNIVKSITASVLRNTREDEYIPSLKNSTYNILHGNLSGEITGNVNGGDTIPKIYDATENKHKISITHSPGNGAMYYISGRVTTPFSTSTTGNIFQSPTPNAKKIAMGYDHKAVHEGTIGNISGGAISHTPEGTTASVPGTNKNLGSAISNNGVSLIYKPRDATATISIVNGGHKISSDPIFNIFKSTIPIGSTVHIPSSITDNNIENKTTLFLDGFSSNITIGIPDHIGTLVTIPGGITYDIPQNTISGVVPSIASDNDRYKDATPSTDVISPILGGFSVKIQSDFTSNSSEDVTSNIHINDTTSIFKESTVSIPMRSTKHNLEDKATHVHNGSEGNSQNNATGNISQKITISGSTRSTISTIFGGGPTHLPGKGNEDGAPGSPNNDSSGAVTTSIFFDATTHTSSTSILDKGNSWANNTVPMLFYCILTWISVTVSL</sequence>
<dbReference type="KEGG" id="tsr:106551788"/>
<dbReference type="OrthoDB" id="9006771at2759"/>
<organism evidence="2 3">
    <name type="scientific">Thamnophis sirtalis</name>
    <dbReference type="NCBI Taxonomy" id="35019"/>
    <lineage>
        <taxon>Eukaryota</taxon>
        <taxon>Metazoa</taxon>
        <taxon>Chordata</taxon>
        <taxon>Craniata</taxon>
        <taxon>Vertebrata</taxon>
        <taxon>Euteleostomi</taxon>
        <taxon>Lepidosauria</taxon>
        <taxon>Squamata</taxon>
        <taxon>Bifurcata</taxon>
        <taxon>Unidentata</taxon>
        <taxon>Episquamata</taxon>
        <taxon>Toxicofera</taxon>
        <taxon>Serpentes</taxon>
        <taxon>Colubroidea</taxon>
        <taxon>Colubridae</taxon>
        <taxon>Natricinae</taxon>
        <taxon>Thamnophis</taxon>
    </lineage>
</organism>
<feature type="region of interest" description="Disordered" evidence="1">
    <location>
        <begin position="1335"/>
        <end position="1365"/>
    </location>
</feature>
<reference evidence="3" key="1">
    <citation type="submission" date="2025-08" db="UniProtKB">
        <authorList>
            <consortium name="RefSeq"/>
        </authorList>
    </citation>
    <scope>IDENTIFICATION</scope>
</reference>
<dbReference type="RefSeq" id="XP_013925418.1">
    <property type="nucleotide sequence ID" value="XM_014069943.1"/>
</dbReference>
<evidence type="ECO:0000313" key="2">
    <source>
        <dbReference type="Proteomes" id="UP000504617"/>
    </source>
</evidence>
<name>A0A6I9YM01_9SAUR</name>
<feature type="region of interest" description="Disordered" evidence="1">
    <location>
        <begin position="1301"/>
        <end position="1320"/>
    </location>
</feature>
<feature type="compositionally biased region" description="Polar residues" evidence="1">
    <location>
        <begin position="1307"/>
        <end position="1320"/>
    </location>
</feature>
<feature type="compositionally biased region" description="Polar residues" evidence="1">
    <location>
        <begin position="1356"/>
        <end position="1365"/>
    </location>
</feature>
<keyword evidence="2" id="KW-1185">Reference proteome</keyword>
<dbReference type="GeneID" id="106551788"/>